<dbReference type="SMART" id="SM00950">
    <property type="entry name" value="Piwi"/>
    <property type="match status" value="1"/>
</dbReference>
<dbReference type="Gene3D" id="2.170.260.10">
    <property type="entry name" value="paz domain"/>
    <property type="match status" value="1"/>
</dbReference>
<dbReference type="Pfam" id="PF02170">
    <property type="entry name" value="PAZ"/>
    <property type="match status" value="1"/>
</dbReference>
<dbReference type="InterPro" id="IPR012337">
    <property type="entry name" value="RNaseH-like_sf"/>
</dbReference>
<dbReference type="VEuPathDB" id="FungiDB:SCHCODRAFT_02629384"/>
<evidence type="ECO:0000313" key="5">
    <source>
        <dbReference type="Proteomes" id="UP000007431"/>
    </source>
</evidence>
<feature type="domain" description="PAZ" evidence="2">
    <location>
        <begin position="329"/>
        <end position="438"/>
    </location>
</feature>
<dbReference type="SUPFAM" id="SSF101690">
    <property type="entry name" value="PAZ domain"/>
    <property type="match status" value="1"/>
</dbReference>
<dbReference type="PROSITE" id="PS50822">
    <property type="entry name" value="PIWI"/>
    <property type="match status" value="1"/>
</dbReference>
<dbReference type="InterPro" id="IPR036085">
    <property type="entry name" value="PAZ_dom_sf"/>
</dbReference>
<dbReference type="Pfam" id="PF02171">
    <property type="entry name" value="Piwi"/>
    <property type="match status" value="1"/>
</dbReference>
<dbReference type="OMA" id="MGQWPGE"/>
<dbReference type="EMBL" id="GL377307">
    <property type="protein sequence ID" value="EFI96397.1"/>
    <property type="molecule type" value="Genomic_DNA"/>
</dbReference>
<dbReference type="InterPro" id="IPR036397">
    <property type="entry name" value="RNaseH_sf"/>
</dbReference>
<dbReference type="PROSITE" id="PS50821">
    <property type="entry name" value="PAZ"/>
    <property type="match status" value="1"/>
</dbReference>
<dbReference type="GO" id="GO:0003723">
    <property type="term" value="F:RNA binding"/>
    <property type="evidence" value="ECO:0007669"/>
    <property type="project" value="InterPro"/>
</dbReference>
<dbReference type="InterPro" id="IPR032472">
    <property type="entry name" value="ArgoL2"/>
</dbReference>
<dbReference type="GeneID" id="9586658"/>
<name>D8Q7D2_SCHCM</name>
<dbReference type="AlphaFoldDB" id="D8Q7D2"/>
<dbReference type="InterPro" id="IPR003100">
    <property type="entry name" value="PAZ_dom"/>
</dbReference>
<dbReference type="CDD" id="cd04657">
    <property type="entry name" value="Piwi_ago-like"/>
    <property type="match status" value="1"/>
</dbReference>
<dbReference type="InterPro" id="IPR032474">
    <property type="entry name" value="Argonaute_N"/>
</dbReference>
<dbReference type="InParanoid" id="D8Q7D2"/>
<dbReference type="STRING" id="578458.D8Q7D2"/>
<dbReference type="InterPro" id="IPR014811">
    <property type="entry name" value="ArgoL1"/>
</dbReference>
<dbReference type="InterPro" id="IPR003165">
    <property type="entry name" value="Piwi"/>
</dbReference>
<dbReference type="CDD" id="cd02846">
    <property type="entry name" value="PAZ_argonaute_like"/>
    <property type="match status" value="1"/>
</dbReference>
<feature type="region of interest" description="Disordered" evidence="1">
    <location>
        <begin position="1"/>
        <end position="74"/>
    </location>
</feature>
<dbReference type="Gene3D" id="3.30.420.10">
    <property type="entry name" value="Ribonuclease H-like superfamily/Ribonuclease H"/>
    <property type="match status" value="1"/>
</dbReference>
<evidence type="ECO:0000259" key="3">
    <source>
        <dbReference type="PROSITE" id="PS50822"/>
    </source>
</evidence>
<dbReference type="SMART" id="SM01163">
    <property type="entry name" value="DUF1785"/>
    <property type="match status" value="1"/>
</dbReference>
<dbReference type="SUPFAM" id="SSF53098">
    <property type="entry name" value="Ribonuclease H-like"/>
    <property type="match status" value="1"/>
</dbReference>
<feature type="compositionally biased region" description="Gly residues" evidence="1">
    <location>
        <begin position="12"/>
        <end position="74"/>
    </location>
</feature>
<dbReference type="HOGENOM" id="CLU_004544_4_1_1"/>
<evidence type="ECO:0000313" key="4">
    <source>
        <dbReference type="EMBL" id="EFI96397.1"/>
    </source>
</evidence>
<dbReference type="RefSeq" id="XP_003031300.1">
    <property type="nucleotide sequence ID" value="XM_003031254.1"/>
</dbReference>
<feature type="domain" description="Piwi" evidence="3">
    <location>
        <begin position="626"/>
        <end position="937"/>
    </location>
</feature>
<dbReference type="InterPro" id="IPR045246">
    <property type="entry name" value="Piwi_ago-like"/>
</dbReference>
<proteinExistence type="predicted"/>
<protein>
    <recommendedName>
        <fullName evidence="6">Piwi domain-containing protein</fullName>
    </recommendedName>
</protein>
<evidence type="ECO:0008006" key="6">
    <source>
        <dbReference type="Google" id="ProtNLM"/>
    </source>
</evidence>
<feature type="compositionally biased region" description="Low complexity" evidence="1">
    <location>
        <begin position="1"/>
        <end position="11"/>
    </location>
</feature>
<dbReference type="eggNOG" id="KOG1041">
    <property type="taxonomic scope" value="Eukaryota"/>
</dbReference>
<evidence type="ECO:0000256" key="1">
    <source>
        <dbReference type="SAM" id="MobiDB-lite"/>
    </source>
</evidence>
<dbReference type="Pfam" id="PF16486">
    <property type="entry name" value="ArgoN"/>
    <property type="match status" value="1"/>
</dbReference>
<dbReference type="Proteomes" id="UP000007431">
    <property type="component" value="Unassembled WGS sequence"/>
</dbReference>
<evidence type="ECO:0000259" key="2">
    <source>
        <dbReference type="PROSITE" id="PS50821"/>
    </source>
</evidence>
<keyword evidence="5" id="KW-1185">Reference proteome</keyword>
<dbReference type="Gene3D" id="3.40.50.2300">
    <property type="match status" value="1"/>
</dbReference>
<dbReference type="Pfam" id="PF16488">
    <property type="entry name" value="ArgoL2"/>
    <property type="match status" value="1"/>
</dbReference>
<organism evidence="5">
    <name type="scientific">Schizophyllum commune (strain H4-8 / FGSC 9210)</name>
    <name type="common">Split gill fungus</name>
    <dbReference type="NCBI Taxonomy" id="578458"/>
    <lineage>
        <taxon>Eukaryota</taxon>
        <taxon>Fungi</taxon>
        <taxon>Dikarya</taxon>
        <taxon>Basidiomycota</taxon>
        <taxon>Agaricomycotina</taxon>
        <taxon>Agaricomycetes</taxon>
        <taxon>Agaricomycetidae</taxon>
        <taxon>Agaricales</taxon>
        <taxon>Schizophyllaceae</taxon>
        <taxon>Schizophyllum</taxon>
    </lineage>
</organism>
<accession>D8Q7D2</accession>
<dbReference type="KEGG" id="scm:SCHCO_02629384"/>
<dbReference type="Pfam" id="PF08699">
    <property type="entry name" value="ArgoL1"/>
    <property type="match status" value="1"/>
</dbReference>
<reference evidence="4 5" key="1">
    <citation type="journal article" date="2010" name="Nat. Biotechnol.">
        <title>Genome sequence of the model mushroom Schizophyllum commune.</title>
        <authorList>
            <person name="Ohm R.A."/>
            <person name="de Jong J.F."/>
            <person name="Lugones L.G."/>
            <person name="Aerts A."/>
            <person name="Kothe E."/>
            <person name="Stajich J.E."/>
            <person name="de Vries R.P."/>
            <person name="Record E."/>
            <person name="Levasseur A."/>
            <person name="Baker S.E."/>
            <person name="Bartholomew K.A."/>
            <person name="Coutinho P.M."/>
            <person name="Erdmann S."/>
            <person name="Fowler T.J."/>
            <person name="Gathman A.C."/>
            <person name="Lombard V."/>
            <person name="Henrissat B."/>
            <person name="Knabe N."/>
            <person name="Kuees U."/>
            <person name="Lilly W.W."/>
            <person name="Lindquist E."/>
            <person name="Lucas S."/>
            <person name="Magnuson J.K."/>
            <person name="Piumi F."/>
            <person name="Raudaskoski M."/>
            <person name="Salamov A."/>
            <person name="Schmutz J."/>
            <person name="Schwarze F.W.M.R."/>
            <person name="vanKuyk P.A."/>
            <person name="Horton J.S."/>
            <person name="Grigoriev I.V."/>
            <person name="Woesten H.A.B."/>
        </authorList>
    </citation>
    <scope>NUCLEOTIDE SEQUENCE [LARGE SCALE GENOMIC DNA]</scope>
    <source>
        <strain evidence="5">H4-8 / FGSC 9210</strain>
    </source>
</reference>
<dbReference type="OrthoDB" id="10252740at2759"/>
<dbReference type="PANTHER" id="PTHR22891">
    <property type="entry name" value="EUKARYOTIC TRANSLATION INITIATION FACTOR 2C"/>
    <property type="match status" value="1"/>
</dbReference>
<gene>
    <name evidence="4" type="ORF">SCHCODRAFT_82461</name>
</gene>
<sequence>MSSRGGSQRGSQRGGGRGGPPRGGGGGAGGRGGGGRGGGYQGGGGSGGGGGGRGRGDGRGGGPPRGGGGFRGGGRAAPVIPFEVYNPGPAVIPPRLSDAAHNSLITTHKSLPTDPRRPVRPGYGTLGTSVTLRSNFFVAKLPKGPFYEYEMSVAPQQSINKLKFRIIELMEQQPVMQPYRSYIAHDRSTRLISARKLPEPLTVVFPFIEDGDTQPRSNATTYTVIIKFKQVIDLTGMAKYLPGNKESRDYNPNPVLSICNLILQTYAARHGTRVGQNKYFFDDPNAPPIRLATPGLEVMRGFFLSTRPALNQLHVNVNVCMTAFVQPGRLEDLLDKFGNMSQGAVPRLPPSLVNSIRVTTTYLGYKKRKKLKAVGSRSAAQTFFNCQELGGKVSVADFFKRKYNVRLRRADNLPVVDVASPQKREPEWIPAELCDIDPKQPFRGKLSDQDTAEMIKYACRPPYENAATIVNRGLPQLGLSSPGQGALAGFGIEVDPNMAVVPGRVLPPPAIAYRTNRLNARDGSWNILEVKLTRGAQAQRYAVLIVYDENARQRPPSMMSPQERAAEQQSVELTMRKFHEKCTRSGIVLPNQKPVFKDVALPSDRGRAINALREAFKGAAVSKFDFILVLLGHRDHHIYPAIKRIGDVDVGITTICMHRSKIEDERKQDQIFSNIALKLNVKLGGVNHLLEPNAMQWLTKKKTMMVGVDVTHAGPGSQEGTPSIAAVVASVDDHFVQFPASMRLQRSAQNKEMVDELRDMLVERLQTYEKANKGALPDRVLVFRDGVSEGQFDIVLGEELAQIRDAFKRFATGKRKKYEPRLSIIICGKRHHARFYPTDSQHAAKNGNTKPGTVVDKGVTGVFDYDFYLQAHNGLQGQVRPTHYTVIYDENGLGADELQQGAHTASYLYARATKAVSLIPAAYYADLCCERGRFYLNEFFGDPSWAGSDATGTRLSREAAAQRVYERARQAWGQGVHPNMKDRMFYI</sequence>